<dbReference type="RefSeq" id="WP_004999772.1">
    <property type="nucleotide sequence ID" value="NZ_CH672427.1"/>
</dbReference>
<evidence type="ECO:0000313" key="2">
    <source>
        <dbReference type="EMBL" id="EAR21769.1"/>
    </source>
</evidence>
<keyword evidence="1" id="KW-0732">Signal</keyword>
<keyword evidence="3" id="KW-1185">Reference proteome</keyword>
<evidence type="ECO:0000313" key="3">
    <source>
        <dbReference type="Proteomes" id="UP000003374"/>
    </source>
</evidence>
<dbReference type="EMBL" id="AAOF01000006">
    <property type="protein sequence ID" value="EAR21769.1"/>
    <property type="molecule type" value="Genomic_DNA"/>
</dbReference>
<evidence type="ECO:0000256" key="1">
    <source>
        <dbReference type="SAM" id="SignalP"/>
    </source>
</evidence>
<dbReference type="HOGENOM" id="CLU_1784851_0_0_6"/>
<feature type="signal peptide" evidence="1">
    <location>
        <begin position="1"/>
        <end position="23"/>
    </location>
</feature>
<accession>A4BRE7</accession>
<reference evidence="2 3" key="1">
    <citation type="submission" date="2006-02" db="EMBL/GenBank/DDBJ databases">
        <authorList>
            <person name="Waterbury J."/>
            <person name="Ferriera S."/>
            <person name="Johnson J."/>
            <person name="Kravitz S."/>
            <person name="Halpern A."/>
            <person name="Remington K."/>
            <person name="Beeson K."/>
            <person name="Tran B."/>
            <person name="Rogers Y.-H."/>
            <person name="Friedman R."/>
            <person name="Venter J.C."/>
        </authorList>
    </citation>
    <scope>NUCLEOTIDE SEQUENCE [LARGE SCALE GENOMIC DNA]</scope>
    <source>
        <strain evidence="2 3">Nb-231</strain>
    </source>
</reference>
<comment type="caution">
    <text evidence="2">The sequence shown here is derived from an EMBL/GenBank/DDBJ whole genome shotgun (WGS) entry which is preliminary data.</text>
</comment>
<sequence>MNNKLLTLMAGAALVVGVSAAQAGEPMQLAGAQMDAVTAGTNGPYYTYFQLDLVDVNFDTTNKFKTKITYDPNFEGNSAAAGAKGDASNPYVFPVGVDPCGCAYIYGKIPTESFTKADTLAVTEFNGGSFSFSSSAAAIKAVGGP</sequence>
<gene>
    <name evidence="2" type="ORF">NB231_03530</name>
</gene>
<proteinExistence type="predicted"/>
<dbReference type="AlphaFoldDB" id="A4BRE7"/>
<organism evidence="2 3">
    <name type="scientific">Nitrococcus mobilis Nb-231</name>
    <dbReference type="NCBI Taxonomy" id="314278"/>
    <lineage>
        <taxon>Bacteria</taxon>
        <taxon>Pseudomonadati</taxon>
        <taxon>Pseudomonadota</taxon>
        <taxon>Gammaproteobacteria</taxon>
        <taxon>Chromatiales</taxon>
        <taxon>Ectothiorhodospiraceae</taxon>
        <taxon>Nitrococcus</taxon>
    </lineage>
</organism>
<dbReference type="OrthoDB" id="472226at2"/>
<dbReference type="Proteomes" id="UP000003374">
    <property type="component" value="Unassembled WGS sequence"/>
</dbReference>
<protein>
    <submittedName>
        <fullName evidence="2">Uncharacterized protein</fullName>
    </submittedName>
</protein>
<dbReference type="eggNOG" id="ENOG502ZM7Y">
    <property type="taxonomic scope" value="Bacteria"/>
</dbReference>
<name>A4BRE7_9GAMM</name>
<feature type="chain" id="PRO_5002666709" evidence="1">
    <location>
        <begin position="24"/>
        <end position="145"/>
    </location>
</feature>